<dbReference type="Pfam" id="PF19081">
    <property type="entry name" value="Ig_7"/>
    <property type="match status" value="7"/>
</dbReference>
<gene>
    <name evidence="3" type="ORF">SAMN02927903_00342</name>
</gene>
<dbReference type="Pfam" id="PF01345">
    <property type="entry name" value="DUF11"/>
    <property type="match status" value="1"/>
</dbReference>
<feature type="domain" description="Ig-like" evidence="2">
    <location>
        <begin position="374"/>
        <end position="461"/>
    </location>
</feature>
<evidence type="ECO:0000313" key="3">
    <source>
        <dbReference type="EMBL" id="SCX88337.1"/>
    </source>
</evidence>
<dbReference type="InterPro" id="IPR044023">
    <property type="entry name" value="Ig_7"/>
</dbReference>
<protein>
    <submittedName>
        <fullName evidence="3">Gliding motility-associated C-terminal domain-containing protein</fullName>
    </submittedName>
</protein>
<feature type="domain" description="DUF11" evidence="1">
    <location>
        <begin position="1990"/>
        <end position="2102"/>
    </location>
</feature>
<feature type="domain" description="Ig-like" evidence="2">
    <location>
        <begin position="1749"/>
        <end position="1821"/>
    </location>
</feature>
<evidence type="ECO:0000313" key="4">
    <source>
        <dbReference type="Proteomes" id="UP000199354"/>
    </source>
</evidence>
<feature type="domain" description="Ig-like" evidence="2">
    <location>
        <begin position="1506"/>
        <end position="1584"/>
    </location>
</feature>
<reference evidence="3 4" key="1">
    <citation type="submission" date="2016-10" db="EMBL/GenBank/DDBJ databases">
        <authorList>
            <person name="de Groot N.N."/>
        </authorList>
    </citation>
    <scope>NUCLEOTIDE SEQUENCE [LARGE SCALE GENOMIC DNA]</scope>
    <source>
        <strain evidence="3 4">CGMCC 1.7031</strain>
    </source>
</reference>
<dbReference type="InterPro" id="IPR026341">
    <property type="entry name" value="T9SS_type_B"/>
</dbReference>
<dbReference type="STRING" id="490189.SAMN02927903_00342"/>
<evidence type="ECO:0000259" key="1">
    <source>
        <dbReference type="Pfam" id="PF01345"/>
    </source>
</evidence>
<dbReference type="InterPro" id="IPR001434">
    <property type="entry name" value="OmcB-like_DUF11"/>
</dbReference>
<keyword evidence="4" id="KW-1185">Reference proteome</keyword>
<sequence>MEFITSVQRPAGRPYLLCLLVWACFQLGVRAQSVPIYANTISSQDHVDLPANAVDGNLTSRARIRASSGILVGIGAYSGHLELQYPGLVPANTTSFVKINTDDDLLPSLLGGSLGGLLSEVVGTLLIGNQEFTVQAKNDNTVVLSGESQTAGAFAAPRLRIVTNAAHEFFIAVTPSQAYNRIRISNRIGALIGLNNVKRLDVYEAFYIGTPDVCGGAAFTSFDGDGLNLDLLGLGGAGVTNPNHAIDANPNNFSRLSLGILGVAASIEQTLYFDGLSAPNDQYFVRLKVDPALLALGVANNIQIRGYNGPDLVHSQNLGALLNLDLLTLLQGNQVARVPFSPNGTVNRITVRYSSLLNVQLTQGLDLYGITRGPAQPTINDVFTQNPRICSGATASLVAETGTGTELVWYAQPFGGVALTTVASGQPFVTPMLTEDTAFYVAAKRTGCTEESIRVRVEVSVINVPVAADISIASPQTACNGTVTLSPSSTIGGAVFRYYKDQLKTQEITTGYAGDPGVAYIKDDATGTLAITGLTLADSPYSYYISLTVDGLCENEPNTLQSVVVNYSSQLALAVTPNLTGCGSVDLTDAILNFDNAIDYHFFGPDNQPITAEAATHIQTDGAYSVQAMSASGDCSSAVQVVQVAVVTQPTLTIANPNLVVSQGSSVTLDATSNATITWYDGSGNALPSNTYGPFTTAGTYAFTAIATNGDCSVTGLVLVNVIDPANCPPLTARDYADTQTWGSVVTGGVANGSQAIDANPQTFSTITTGLGLLGIGTTWQILQWNNTISAGTPVTVKLGSEYSGVVVAGAYSVIGTKRNGAGIPIDIGALQPVSGSLVDLLPGENNFEFTFVPSDNTGPKPYDGVRIVVGSLVSVAQSVKVYEAYYDQPVTQAACGAGDVEDVFSGAVDLGLGALTATVGVDDPFESVDNSLATFATMYTTVGVLAAADLTVSFRTPTLPGDTLSVVLSQPNTVLDLGLLAGFTIQMYHGQTPVGSMIDNSSSLLSLSLLGGGNIRLVVAGQTIVYDRIKIRFGGVASVLDQLRVHDIRRWADTSVAGADGTNTINMCQNQTITLNVTPEPCTTYVWYDAESGGNVVSTGASFTVPATLAAGTYTYYIQTVRFGCDTYGRGPVTIVVGETAPPTAITGITLNGGAVTTFCDTTSVALSATLDATATITNPVFYWYALDGTTQTLIPNQTGATLTLTGLTPGTYTYYVGVGSDEYCPTAEADRDSVTFTILPSSQPGDINVSDALVCQGTDAVLTPTATLANPVFSWYFTNDATQPIVSGSTIDGITYTISAAGVLTVSGLTAANSPATYFVGMTSDTTCLNQAGQFADAAIIINESGTPTTNDGTQDFCVANNPTIIDIQVNEPSVVFYDAPTNGNLIPADTALLDDATYYAAFDASTGCGSANRLAITVNINDAGTPTTANNQQEFCAIDNPTVADLQVNEAGVVWYLTQSGGTALALTDALANGTTYFASLTDAATGCESSVRLEVTATINDPDAPTTNSATQDFCAIDAPTVADIQVNETGVIWYDAPNMGNMLTSATVLVDQMVYYAAIFDQATGCESSQRLAVTININDTNPPTTTNASQTFCATNNPTIADIQVNETDVVWYAMETGGTALDLTTTLTNGTTYYASQIDPTTGCESTTRISVAITIGNPATPTTTSNTQTFCVANQPTVAGIQVNETNILWYNAATGGTLIDATTALIDGMTYYAVAVDPVTSCESAVRLAVTVNINDAGTPTTSDDTQDFCQSQQPTIADLQVNEPNVVFFDAATGGTQLSADTALTNATTYYASFDAATGCASSVRLAISVGIINIPTPTTNDASQEFCQLDHPTVADIQVNEPVIFYDAATGGNVVAPTTPLTAGVYYATMVNLALGCESDVRLAITVDFSGNVPATISGGGDSGCVFEQVTYTTEVGMADYVWTVSSHGTVVDGGTVSDNWVTVSWTTMGQGHLSVAYFNSCSGIANASRGIDVATCSDLTINKTVDNPTPGIDDEVTFTITVNNIGSGEFRDLVVNETLPNGYAFVNAAASVGAYSSVGGVWNIPSLLAGQTATLEITVTVLPSGDYVNTATIVTTDPEDIDLGNNEARAWVTPVCLIVYNEFSPNNDGANDVFRIDCIENYPNNKFEVYNRYGAVVYSSAGYRNQWDGTANVSSAINKDDKLPTGTYYYTLDLGEGTKKTGWLSITR</sequence>
<proteinExistence type="predicted"/>
<dbReference type="NCBIfam" id="TIGR04131">
    <property type="entry name" value="Bac_Flav_CTERM"/>
    <property type="match status" value="1"/>
</dbReference>
<organism evidence="3 4">
    <name type="scientific">Flavobacterium caeni</name>
    <dbReference type="NCBI Taxonomy" id="490189"/>
    <lineage>
        <taxon>Bacteria</taxon>
        <taxon>Pseudomonadati</taxon>
        <taxon>Bacteroidota</taxon>
        <taxon>Flavobacteriia</taxon>
        <taxon>Flavobacteriales</taxon>
        <taxon>Flavobacteriaceae</taxon>
        <taxon>Flavobacterium</taxon>
    </lineage>
</organism>
<dbReference type="InterPro" id="IPR047589">
    <property type="entry name" value="DUF11_rpt"/>
</dbReference>
<accession>A0A1G5BDY6</accession>
<dbReference type="NCBIfam" id="TIGR01451">
    <property type="entry name" value="B_ant_repeat"/>
    <property type="match status" value="1"/>
</dbReference>
<dbReference type="Proteomes" id="UP000199354">
    <property type="component" value="Unassembled WGS sequence"/>
</dbReference>
<feature type="domain" description="Ig-like" evidence="2">
    <location>
        <begin position="1666"/>
        <end position="1744"/>
    </location>
</feature>
<dbReference type="RefSeq" id="WP_170826764.1">
    <property type="nucleotide sequence ID" value="NZ_FMVF01000002.1"/>
</dbReference>
<feature type="domain" description="Ig-like" evidence="2">
    <location>
        <begin position="1064"/>
        <end position="1138"/>
    </location>
</feature>
<name>A0A1G5BDY6_9FLAO</name>
<feature type="domain" description="Ig-like" evidence="2">
    <location>
        <begin position="1589"/>
        <end position="1663"/>
    </location>
</feature>
<dbReference type="Pfam" id="PF13585">
    <property type="entry name" value="CHU_C"/>
    <property type="match status" value="1"/>
</dbReference>
<evidence type="ECO:0000259" key="2">
    <source>
        <dbReference type="Pfam" id="PF19081"/>
    </source>
</evidence>
<feature type="domain" description="Ig-like" evidence="2">
    <location>
        <begin position="1428"/>
        <end position="1504"/>
    </location>
</feature>
<dbReference type="EMBL" id="FMVF01000002">
    <property type="protein sequence ID" value="SCX88337.1"/>
    <property type="molecule type" value="Genomic_DNA"/>
</dbReference>